<gene>
    <name evidence="1" type="ORF">LF1_55620</name>
</gene>
<name>A0A5B1CA61_9BACT</name>
<comment type="caution">
    <text evidence="1">The sequence shown here is derived from an EMBL/GenBank/DDBJ whole genome shotgun (WGS) entry which is preliminary data.</text>
</comment>
<evidence type="ECO:0000313" key="1">
    <source>
        <dbReference type="EMBL" id="KAA1257162.1"/>
    </source>
</evidence>
<evidence type="ECO:0000313" key="2">
    <source>
        <dbReference type="Proteomes" id="UP000322699"/>
    </source>
</evidence>
<sequence length="103" mass="11351">MPRRAVGTSVMVERLGKAVLVVHWLCPAGREAGRKCPRFSRITVGITGYGEKSQPSQKIAQAVLRCIPWLSAIVFTLVTATYEAVSRNASVAKGLRLRQICRR</sequence>
<dbReference type="AlphaFoldDB" id="A0A5B1CA61"/>
<dbReference type="EMBL" id="VRLW01000004">
    <property type="protein sequence ID" value="KAA1257162.1"/>
    <property type="molecule type" value="Genomic_DNA"/>
</dbReference>
<organism evidence="1 2">
    <name type="scientific">Rubripirellula obstinata</name>
    <dbReference type="NCBI Taxonomy" id="406547"/>
    <lineage>
        <taxon>Bacteria</taxon>
        <taxon>Pseudomonadati</taxon>
        <taxon>Planctomycetota</taxon>
        <taxon>Planctomycetia</taxon>
        <taxon>Pirellulales</taxon>
        <taxon>Pirellulaceae</taxon>
        <taxon>Rubripirellula</taxon>
    </lineage>
</organism>
<protein>
    <submittedName>
        <fullName evidence="1">Uncharacterized protein</fullName>
    </submittedName>
</protein>
<proteinExistence type="predicted"/>
<reference evidence="1 2" key="1">
    <citation type="submission" date="2019-08" db="EMBL/GenBank/DDBJ databases">
        <title>Deep-cultivation of Planctomycetes and their phenomic and genomic characterization uncovers novel biology.</title>
        <authorList>
            <person name="Wiegand S."/>
            <person name="Jogler M."/>
            <person name="Boedeker C."/>
            <person name="Pinto D."/>
            <person name="Vollmers J."/>
            <person name="Rivas-Marin E."/>
            <person name="Kohn T."/>
            <person name="Peeters S.H."/>
            <person name="Heuer A."/>
            <person name="Rast P."/>
            <person name="Oberbeckmann S."/>
            <person name="Bunk B."/>
            <person name="Jeske O."/>
            <person name="Meyerdierks A."/>
            <person name="Storesund J.E."/>
            <person name="Kallscheuer N."/>
            <person name="Luecker S."/>
            <person name="Lage O.M."/>
            <person name="Pohl T."/>
            <person name="Merkel B.J."/>
            <person name="Hornburger P."/>
            <person name="Mueller R.-W."/>
            <person name="Bruemmer F."/>
            <person name="Labrenz M."/>
            <person name="Spormann A.M."/>
            <person name="Op Den Camp H."/>
            <person name="Overmann J."/>
            <person name="Amann R."/>
            <person name="Jetten M.S.M."/>
            <person name="Mascher T."/>
            <person name="Medema M.H."/>
            <person name="Devos D.P."/>
            <person name="Kaster A.-K."/>
            <person name="Ovreas L."/>
            <person name="Rohde M."/>
            <person name="Galperin M.Y."/>
            <person name="Jogler C."/>
        </authorList>
    </citation>
    <scope>NUCLEOTIDE SEQUENCE [LARGE SCALE GENOMIC DNA]</scope>
    <source>
        <strain evidence="1 2">LF1</strain>
    </source>
</reference>
<accession>A0A5B1CA61</accession>
<dbReference type="Proteomes" id="UP000322699">
    <property type="component" value="Unassembled WGS sequence"/>
</dbReference>
<keyword evidence="2" id="KW-1185">Reference proteome</keyword>